<evidence type="ECO:0000313" key="1">
    <source>
        <dbReference type="EMBL" id="SBT02588.1"/>
    </source>
</evidence>
<sequence>FTTLGTFLRHRIRWIRNISQKSEENVEESLLLCSKREHISMHSSQYNIEYNPAQIN</sequence>
<dbReference type="EMBL" id="FLQV01003547">
    <property type="protein sequence ID" value="SBT02588.1"/>
    <property type="molecule type" value="Genomic_DNA"/>
</dbReference>
<proteinExistence type="predicted"/>
<organism evidence="1 2">
    <name type="scientific">Plasmodium ovale curtisi</name>
    <dbReference type="NCBI Taxonomy" id="864141"/>
    <lineage>
        <taxon>Eukaryota</taxon>
        <taxon>Sar</taxon>
        <taxon>Alveolata</taxon>
        <taxon>Apicomplexa</taxon>
        <taxon>Aconoidasida</taxon>
        <taxon>Haemosporida</taxon>
        <taxon>Plasmodiidae</taxon>
        <taxon>Plasmodium</taxon>
        <taxon>Plasmodium (Plasmodium)</taxon>
    </lineage>
</organism>
<feature type="non-terminal residue" evidence="1">
    <location>
        <position position="1"/>
    </location>
</feature>
<protein>
    <recommendedName>
        <fullName evidence="3">PIR Superfamily Protein</fullName>
    </recommendedName>
</protein>
<accession>A0A1A8XBK3</accession>
<evidence type="ECO:0008006" key="3">
    <source>
        <dbReference type="Google" id="ProtNLM"/>
    </source>
</evidence>
<dbReference type="AlphaFoldDB" id="A0A1A8XBK3"/>
<gene>
    <name evidence="1" type="ORF">POVCU1_078590</name>
</gene>
<name>A0A1A8XBK3_PLAOA</name>
<reference evidence="2" key="1">
    <citation type="submission" date="2016-05" db="EMBL/GenBank/DDBJ databases">
        <authorList>
            <person name="Naeem Raeece"/>
        </authorList>
    </citation>
    <scope>NUCLEOTIDE SEQUENCE [LARGE SCALE GENOMIC DNA]</scope>
</reference>
<evidence type="ECO:0000313" key="2">
    <source>
        <dbReference type="Proteomes" id="UP000078546"/>
    </source>
</evidence>
<dbReference type="Proteomes" id="UP000078546">
    <property type="component" value="Unassembled WGS sequence"/>
</dbReference>